<gene>
    <name evidence="3" type="primary">G4MMK2</name>
</gene>
<keyword evidence="2" id="KW-0732">Signal</keyword>
<dbReference type="GO" id="GO:0003984">
    <property type="term" value="F:acetolactate synthase activity"/>
    <property type="evidence" value="ECO:0007669"/>
    <property type="project" value="UniProtKB-EC"/>
</dbReference>
<feature type="chain" id="PRO_5023929767" evidence="2">
    <location>
        <begin position="25"/>
        <end position="319"/>
    </location>
</feature>
<evidence type="ECO:0000256" key="1">
    <source>
        <dbReference type="SAM" id="MobiDB-lite"/>
    </source>
</evidence>
<proteinExistence type="predicted"/>
<organism evidence="3">
    <name type="scientific">Ganoderma boninense</name>
    <dbReference type="NCBI Taxonomy" id="34458"/>
    <lineage>
        <taxon>Eukaryota</taxon>
        <taxon>Fungi</taxon>
        <taxon>Dikarya</taxon>
        <taxon>Basidiomycota</taxon>
        <taxon>Agaricomycotina</taxon>
        <taxon>Agaricomycetes</taxon>
        <taxon>Polyporales</taxon>
        <taxon>Polyporaceae</taxon>
        <taxon>Ganoderma</taxon>
    </lineage>
</organism>
<feature type="region of interest" description="Disordered" evidence="1">
    <location>
        <begin position="34"/>
        <end position="68"/>
    </location>
</feature>
<name>A0A5K1JVN7_9APHY</name>
<accession>A0A5K1JVN7</accession>
<evidence type="ECO:0000256" key="2">
    <source>
        <dbReference type="SAM" id="SignalP"/>
    </source>
</evidence>
<dbReference type="EMBL" id="LR725541">
    <property type="protein sequence ID" value="VWO96323.1"/>
    <property type="molecule type" value="Genomic_DNA"/>
</dbReference>
<feature type="signal peptide" evidence="2">
    <location>
        <begin position="1"/>
        <end position="24"/>
    </location>
</feature>
<sequence>MASTTASAATLFMLLLCAPTLSLAYTPSRVRNPSPLWRRASSSRSVPPAGFYNPSANGASATSKVAPNTGGLGEPLNVIVSGNSDELVLADNEDKGGFRNWMISVGFASECLGQHAGDAQTANLGDGNGQLNETSELRWDYGDPNLGTCKETIDGGNHFRYWIQDGPSGNRAYFSGAFFLATSYEMPIQDGHNIIFDGDWLVGNATAQSHLIPTGNITNGTTYSGKTSFANYTYSTDALYLTGILSNSSSGLNHASSVGGDGVEAVDGLVAVLTVKVLSTPPPSANGALPSLSTPWWPLGATLLLATLTLSQSLLSLST</sequence>
<reference evidence="3" key="1">
    <citation type="submission" date="2019-10" db="EMBL/GenBank/DDBJ databases">
        <authorList>
            <person name="Nor Muhammad N."/>
        </authorList>
    </citation>
    <scope>NUCLEOTIDE SEQUENCE</scope>
</reference>
<dbReference type="EC" id="2.2.1.6" evidence="3"/>
<feature type="compositionally biased region" description="Polar residues" evidence="1">
    <location>
        <begin position="54"/>
        <end position="66"/>
    </location>
</feature>
<evidence type="ECO:0000313" key="3">
    <source>
        <dbReference type="EMBL" id="VWO96323.1"/>
    </source>
</evidence>
<dbReference type="AlphaFoldDB" id="A0A5K1JVN7"/>
<keyword evidence="3" id="KW-0808">Transferase</keyword>
<protein>
    <submittedName>
        <fullName evidence="3">Acetolactate synthase (EC)</fullName>
        <ecNumber evidence="3">2.2.1.6</ecNumber>
    </submittedName>
</protein>